<evidence type="ECO:0000256" key="4">
    <source>
        <dbReference type="ARBA" id="ARBA00023136"/>
    </source>
</evidence>
<reference evidence="5 6" key="2">
    <citation type="submission" date="2016-01" db="EMBL/GenBank/DDBJ databases">
        <title>Microcella alkaliphila JAM AC0309 whole genome shotgun sequence.</title>
        <authorList>
            <person name="Kurata A."/>
            <person name="Hirose Y."/>
            <person name="Kishimoto N."/>
            <person name="Kobayashi T."/>
        </authorList>
    </citation>
    <scope>NUCLEOTIDE SEQUENCE [LARGE SCALE GENOMIC DNA]</scope>
    <source>
        <strain evidence="5 6">JAM AC0309</strain>
    </source>
</reference>
<reference evidence="6" key="1">
    <citation type="submission" date="2015-12" db="EMBL/GenBank/DDBJ databases">
        <authorList>
            <person name="Shamseldin A."/>
            <person name="Moawad H."/>
            <person name="Abd El-Rahim W.M."/>
            <person name="Sadowsky M.J."/>
        </authorList>
    </citation>
    <scope>NUCLEOTIDE SEQUENCE [LARGE SCALE GENOMIC DNA]</scope>
    <source>
        <strain evidence="6">JAM AC0309</strain>
    </source>
</reference>
<dbReference type="Pfam" id="PF05719">
    <property type="entry name" value="GPP34"/>
    <property type="match status" value="1"/>
</dbReference>
<keyword evidence="4" id="KW-0472">Membrane</keyword>
<proteinExistence type="predicted"/>
<dbReference type="GO" id="GO:0070273">
    <property type="term" value="F:phosphatidylinositol-4-phosphate binding"/>
    <property type="evidence" value="ECO:0007669"/>
    <property type="project" value="InterPro"/>
</dbReference>
<evidence type="ECO:0000313" key="6">
    <source>
        <dbReference type="Proteomes" id="UP000218965"/>
    </source>
</evidence>
<dbReference type="EMBL" id="AP017315">
    <property type="protein sequence ID" value="BAU32833.1"/>
    <property type="molecule type" value="Genomic_DNA"/>
</dbReference>
<dbReference type="OrthoDB" id="4321663at2"/>
<evidence type="ECO:0008006" key="7">
    <source>
        <dbReference type="Google" id="ProtNLM"/>
    </source>
</evidence>
<evidence type="ECO:0000313" key="5">
    <source>
        <dbReference type="EMBL" id="BAU32833.1"/>
    </source>
</evidence>
<evidence type="ECO:0000256" key="1">
    <source>
        <dbReference type="ARBA" id="ARBA00004255"/>
    </source>
</evidence>
<keyword evidence="3" id="KW-0446">Lipid-binding</keyword>
<accession>A0A0U5BE46</accession>
<organism evidence="5 6">
    <name type="scientific">Microcella alkaliphila</name>
    <dbReference type="NCBI Taxonomy" id="279828"/>
    <lineage>
        <taxon>Bacteria</taxon>
        <taxon>Bacillati</taxon>
        <taxon>Actinomycetota</taxon>
        <taxon>Actinomycetes</taxon>
        <taxon>Micrococcales</taxon>
        <taxon>Microbacteriaceae</taxon>
        <taxon>Microcella</taxon>
    </lineage>
</organism>
<comment type="subcellular location">
    <subcellularLocation>
        <location evidence="1">Golgi apparatus membrane</location>
        <topology evidence="1">Peripheral membrane protein</topology>
        <orientation evidence="1">Cytoplasmic side</orientation>
    </subcellularLocation>
</comment>
<dbReference type="InterPro" id="IPR008628">
    <property type="entry name" value="GPP34-like"/>
</dbReference>
<dbReference type="InterPro" id="IPR038261">
    <property type="entry name" value="GPP34-like_sf"/>
</dbReference>
<dbReference type="RefSeq" id="WP_096422276.1">
    <property type="nucleotide sequence ID" value="NZ_AP017315.1"/>
</dbReference>
<dbReference type="Proteomes" id="UP000218965">
    <property type="component" value="Chromosome"/>
</dbReference>
<keyword evidence="2" id="KW-0333">Golgi apparatus</keyword>
<evidence type="ECO:0000256" key="3">
    <source>
        <dbReference type="ARBA" id="ARBA00023121"/>
    </source>
</evidence>
<sequence>MTEQNRNQPRENCDTTTYPPTLAEDLLLLLFQPSTGTFAGENTLPYALGGAVLSDLALAGQVETTEAKPAGTVIRVVADAEPGDPLTRPGWQYIERKPRTAQAIIAAIGPELREETIRRLVDRGDLIERKGKTLGVFSSTEISEGDTGRRSELLEAVRNALVSGGAAEPRLAALCGLVFGSGMMPQLDPDIPWRSDTIAAAEAHLQGDWGAGAAAQAVARTIASGVINSLIAAGVLFPTVR</sequence>
<gene>
    <name evidence="5" type="ORF">MalAC0309_1988</name>
</gene>
<evidence type="ECO:0000256" key="2">
    <source>
        <dbReference type="ARBA" id="ARBA00023034"/>
    </source>
</evidence>
<dbReference type="AlphaFoldDB" id="A0A0U5BE46"/>
<dbReference type="GO" id="GO:0005737">
    <property type="term" value="C:cytoplasm"/>
    <property type="evidence" value="ECO:0007669"/>
    <property type="project" value="UniProtKB-ARBA"/>
</dbReference>
<protein>
    <recommendedName>
        <fullName evidence="7">Golgi phosphoprotein 3 GPP34</fullName>
    </recommendedName>
</protein>
<dbReference type="GO" id="GO:0012505">
    <property type="term" value="C:endomembrane system"/>
    <property type="evidence" value="ECO:0007669"/>
    <property type="project" value="UniProtKB-ARBA"/>
</dbReference>
<dbReference type="Gene3D" id="1.10.3630.10">
    <property type="entry name" value="yeast vps74-n-term truncation variant domain like"/>
    <property type="match status" value="1"/>
</dbReference>
<dbReference type="KEGG" id="malk:MalAC0309_1988"/>
<name>A0A0U5BE46_9MICO</name>